<dbReference type="Proteomes" id="UP000558488">
    <property type="component" value="Unassembled WGS sequence"/>
</dbReference>
<keyword evidence="2" id="KW-1185">Reference proteome</keyword>
<evidence type="ECO:0000313" key="2">
    <source>
        <dbReference type="Proteomes" id="UP000558488"/>
    </source>
</evidence>
<sequence length="154" mass="16426">MGTAVPVVPSSAGAACTVAGIVNPLIRCQCCPAVPRASPHPVSRAGPGEGALTRPTLCRRRRRQSWRPVGTRWRQESSVPLPGGGGRVLSLTANWVFLLGDWSFISFPFPSGLNAIANVRHSSGKGAGNTAGSMSDFRRSLRQECKHRITTLHT</sequence>
<dbReference type="AlphaFoldDB" id="A0A7J7VN44"/>
<gene>
    <name evidence="1" type="ORF">mPipKuh1_008416</name>
</gene>
<name>A0A7J7VN44_PIPKU</name>
<proteinExistence type="predicted"/>
<protein>
    <submittedName>
        <fullName evidence="1">Uncharacterized protein</fullName>
    </submittedName>
</protein>
<dbReference type="EMBL" id="JACAGB010000014">
    <property type="protein sequence ID" value="KAF6326421.1"/>
    <property type="molecule type" value="Genomic_DNA"/>
</dbReference>
<comment type="caution">
    <text evidence="1">The sequence shown here is derived from an EMBL/GenBank/DDBJ whole genome shotgun (WGS) entry which is preliminary data.</text>
</comment>
<organism evidence="1 2">
    <name type="scientific">Pipistrellus kuhlii</name>
    <name type="common">Kuhl's pipistrelle</name>
    <dbReference type="NCBI Taxonomy" id="59472"/>
    <lineage>
        <taxon>Eukaryota</taxon>
        <taxon>Metazoa</taxon>
        <taxon>Chordata</taxon>
        <taxon>Craniata</taxon>
        <taxon>Vertebrata</taxon>
        <taxon>Euteleostomi</taxon>
        <taxon>Mammalia</taxon>
        <taxon>Eutheria</taxon>
        <taxon>Laurasiatheria</taxon>
        <taxon>Chiroptera</taxon>
        <taxon>Yangochiroptera</taxon>
        <taxon>Vespertilionidae</taxon>
        <taxon>Pipistrellus</taxon>
    </lineage>
</organism>
<reference evidence="1 2" key="1">
    <citation type="journal article" date="2020" name="Nature">
        <title>Six reference-quality genomes reveal evolution of bat adaptations.</title>
        <authorList>
            <person name="Jebb D."/>
            <person name="Huang Z."/>
            <person name="Pippel M."/>
            <person name="Hughes G.M."/>
            <person name="Lavrichenko K."/>
            <person name="Devanna P."/>
            <person name="Winkler S."/>
            <person name="Jermiin L.S."/>
            <person name="Skirmuntt E.C."/>
            <person name="Katzourakis A."/>
            <person name="Burkitt-Gray L."/>
            <person name="Ray D.A."/>
            <person name="Sullivan K.A.M."/>
            <person name="Roscito J.G."/>
            <person name="Kirilenko B.M."/>
            <person name="Davalos L.M."/>
            <person name="Corthals A.P."/>
            <person name="Power M.L."/>
            <person name="Jones G."/>
            <person name="Ransome R.D."/>
            <person name="Dechmann D.K.N."/>
            <person name="Locatelli A.G."/>
            <person name="Puechmaille S.J."/>
            <person name="Fedrigo O."/>
            <person name="Jarvis E.D."/>
            <person name="Hiller M."/>
            <person name="Vernes S.C."/>
            <person name="Myers E.W."/>
            <person name="Teeling E.C."/>
        </authorList>
    </citation>
    <scope>NUCLEOTIDE SEQUENCE [LARGE SCALE GENOMIC DNA]</scope>
    <source>
        <strain evidence="1">MPipKuh1</strain>
        <tissue evidence="1">Flight muscle</tissue>
    </source>
</reference>
<evidence type="ECO:0000313" key="1">
    <source>
        <dbReference type="EMBL" id="KAF6326421.1"/>
    </source>
</evidence>
<accession>A0A7J7VN44</accession>